<feature type="transmembrane region" description="Helical" evidence="1">
    <location>
        <begin position="358"/>
        <end position="378"/>
    </location>
</feature>
<name>A0ABQ2WJJ6_9ALTE</name>
<protein>
    <recommendedName>
        <fullName evidence="2">7TM-DISM receptor extracellular domain-containing protein</fullName>
    </recommendedName>
</protein>
<feature type="transmembrane region" description="Helical" evidence="1">
    <location>
        <begin position="181"/>
        <end position="203"/>
    </location>
</feature>
<dbReference type="Gene3D" id="2.60.40.2380">
    <property type="match status" value="1"/>
</dbReference>
<evidence type="ECO:0000313" key="4">
    <source>
        <dbReference type="Proteomes" id="UP000634667"/>
    </source>
</evidence>
<keyword evidence="1" id="KW-0472">Membrane</keyword>
<reference evidence="4" key="1">
    <citation type="journal article" date="2019" name="Int. J. Syst. Evol. Microbiol.">
        <title>The Global Catalogue of Microorganisms (GCM) 10K type strain sequencing project: providing services to taxonomists for standard genome sequencing and annotation.</title>
        <authorList>
            <consortium name="The Broad Institute Genomics Platform"/>
            <consortium name="The Broad Institute Genome Sequencing Center for Infectious Disease"/>
            <person name="Wu L."/>
            <person name="Ma J."/>
        </authorList>
    </citation>
    <scope>NUCLEOTIDE SEQUENCE [LARGE SCALE GENOMIC DNA]</scope>
    <source>
        <strain evidence="4">KCTC 23723</strain>
    </source>
</reference>
<dbReference type="Proteomes" id="UP000634667">
    <property type="component" value="Unassembled WGS sequence"/>
</dbReference>
<comment type="caution">
    <text evidence="3">The sequence shown here is derived from an EMBL/GenBank/DDBJ whole genome shotgun (WGS) entry which is preliminary data.</text>
</comment>
<feature type="domain" description="7TM-DISM receptor extracellular" evidence="2">
    <location>
        <begin position="42"/>
        <end position="165"/>
    </location>
</feature>
<feature type="transmembrane region" description="Helical" evidence="1">
    <location>
        <begin position="301"/>
        <end position="322"/>
    </location>
</feature>
<feature type="transmembrane region" description="Helical" evidence="1">
    <location>
        <begin position="210"/>
        <end position="236"/>
    </location>
</feature>
<feature type="transmembrane region" description="Helical" evidence="1">
    <location>
        <begin position="334"/>
        <end position="352"/>
    </location>
</feature>
<dbReference type="EMBL" id="BMYR01000003">
    <property type="protein sequence ID" value="GGW55132.1"/>
    <property type="molecule type" value="Genomic_DNA"/>
</dbReference>
<proteinExistence type="predicted"/>
<gene>
    <name evidence="3" type="ORF">GCM10008111_08990</name>
</gene>
<keyword evidence="4" id="KW-1185">Reference proteome</keyword>
<dbReference type="Pfam" id="PF07696">
    <property type="entry name" value="7TMR-DISMED2"/>
    <property type="match status" value="1"/>
</dbReference>
<sequence>MLWLFISFLSCANVTSVPIAQQAKLEPVRLTALHYQLLDAAITVDTLVSDPALFHNFKPLNATQSTLRTSEHQALWLLVKLTNTLPEPWEAILSYHFLPADRVSFYQLATDLPTAVHLGDTGSDLPFVERALPFLSFSQPITLAQGEQGTYLVRLQDAALLGTELTVASLHALLVAQQQQMLLASMIHGALILLIVLALCRAWQQKQPALFFLASFYVAFSLILGTLNGLAFNLLWPLNPEINPVILYIGVGLALVLLTLFHRVSMPIPISRYAAYLNTFCLFLALALLFSPLYANGKLKLTLLFICITIVLAISVIQAIFTSLTSHVRYSSRFSLLSALATLNLLLVQTRYLSHKVYWLDMGLLILLCSSAMVLLAIPKRTVTR</sequence>
<evidence type="ECO:0000259" key="2">
    <source>
        <dbReference type="Pfam" id="PF07696"/>
    </source>
</evidence>
<dbReference type="RefSeq" id="WP_189480956.1">
    <property type="nucleotide sequence ID" value="NZ_BMYR01000003.1"/>
</dbReference>
<organism evidence="3 4">
    <name type="scientific">Alishewanella tabrizica</name>
    <dbReference type="NCBI Taxonomy" id="671278"/>
    <lineage>
        <taxon>Bacteria</taxon>
        <taxon>Pseudomonadati</taxon>
        <taxon>Pseudomonadota</taxon>
        <taxon>Gammaproteobacteria</taxon>
        <taxon>Alteromonadales</taxon>
        <taxon>Alteromonadaceae</taxon>
        <taxon>Alishewanella</taxon>
    </lineage>
</organism>
<feature type="transmembrane region" description="Helical" evidence="1">
    <location>
        <begin position="273"/>
        <end position="295"/>
    </location>
</feature>
<dbReference type="InterPro" id="IPR011622">
    <property type="entry name" value="7TMR_DISM_rcpt_extracell_dom2"/>
</dbReference>
<evidence type="ECO:0000313" key="3">
    <source>
        <dbReference type="EMBL" id="GGW55132.1"/>
    </source>
</evidence>
<keyword evidence="1" id="KW-1133">Transmembrane helix</keyword>
<feature type="transmembrane region" description="Helical" evidence="1">
    <location>
        <begin position="242"/>
        <end position="261"/>
    </location>
</feature>
<evidence type="ECO:0000256" key="1">
    <source>
        <dbReference type="SAM" id="Phobius"/>
    </source>
</evidence>
<keyword evidence="1" id="KW-0812">Transmembrane</keyword>
<accession>A0ABQ2WJJ6</accession>